<organism evidence="1 2">
    <name type="scientific">Eubacterium ruminantium</name>
    <dbReference type="NCBI Taxonomy" id="42322"/>
    <lineage>
        <taxon>Bacteria</taxon>
        <taxon>Bacillati</taxon>
        <taxon>Bacillota</taxon>
        <taxon>Clostridia</taxon>
        <taxon>Eubacteriales</taxon>
        <taxon>Eubacteriaceae</taxon>
        <taxon>Eubacterium</taxon>
    </lineage>
</organism>
<protein>
    <submittedName>
        <fullName evidence="1">Uncharacterized protein</fullName>
    </submittedName>
</protein>
<keyword evidence="2" id="KW-1185">Reference proteome</keyword>
<sequence>MTIRKLKELIENLPDDMRIYADDGSNGMFSDNNEFLTFVTSRVNENMCILQTREDFDTADELEAWCEYASENDMDEQEFWTEFSERGYVPADFSPYGMVDEEREEWADKNLRNYGLI</sequence>
<dbReference type="Proteomes" id="UP000189857">
    <property type="component" value="Unassembled WGS sequence"/>
</dbReference>
<reference evidence="1 2" key="1">
    <citation type="submission" date="2017-02" db="EMBL/GenBank/DDBJ databases">
        <authorList>
            <person name="Peterson S.W."/>
        </authorList>
    </citation>
    <scope>NUCLEOTIDE SEQUENCE [LARGE SCALE GENOMIC DNA]</scope>
    <source>
        <strain evidence="1 2">ATCC 17233</strain>
    </source>
</reference>
<dbReference type="EMBL" id="FUXA01000025">
    <property type="protein sequence ID" value="SKA06424.1"/>
    <property type="molecule type" value="Genomic_DNA"/>
</dbReference>
<proteinExistence type="predicted"/>
<evidence type="ECO:0000313" key="2">
    <source>
        <dbReference type="Proteomes" id="UP000189857"/>
    </source>
</evidence>
<accession>A0A1T4QRV5</accession>
<evidence type="ECO:0000313" key="1">
    <source>
        <dbReference type="EMBL" id="SKA06424.1"/>
    </source>
</evidence>
<gene>
    <name evidence="1" type="ORF">SAMN02745110_02498</name>
</gene>
<dbReference type="RefSeq" id="WP_078788271.1">
    <property type="nucleotide sequence ID" value="NZ_FMTO01000014.1"/>
</dbReference>
<name>A0A1T4QRV5_9FIRM</name>
<dbReference type="AlphaFoldDB" id="A0A1T4QRV5"/>